<dbReference type="AlphaFoldDB" id="A0A183DB26"/>
<dbReference type="WBParaSite" id="GPUH_0000592501-mRNA-1">
    <property type="protein sequence ID" value="GPUH_0000592501-mRNA-1"/>
    <property type="gene ID" value="GPUH_0000592501"/>
</dbReference>
<accession>A0A183DB26</accession>
<organism evidence="3">
    <name type="scientific">Gongylonema pulchrum</name>
    <dbReference type="NCBI Taxonomy" id="637853"/>
    <lineage>
        <taxon>Eukaryota</taxon>
        <taxon>Metazoa</taxon>
        <taxon>Ecdysozoa</taxon>
        <taxon>Nematoda</taxon>
        <taxon>Chromadorea</taxon>
        <taxon>Rhabditida</taxon>
        <taxon>Spirurina</taxon>
        <taxon>Spiruromorpha</taxon>
        <taxon>Spiruroidea</taxon>
        <taxon>Gongylonematidae</taxon>
        <taxon>Gongylonema</taxon>
    </lineage>
</organism>
<sequence>MCNTAFQQFFSPSFGGSVLVEKIDAISDAAMLISALAFISPVVTCLYRVNELVFLEFGQICGVSLSLFLTQLGKALLRNETTLESSSTPFCGTNDGRHSAAALGNIHYDLGSAWANFQSVFGPNPLLWLVPVPSTYGDGSFQGVRHQVNSTLCRRKKQTDTFQK</sequence>
<dbReference type="EMBL" id="UYRT01013112">
    <property type="protein sequence ID" value="VDK52702.1"/>
    <property type="molecule type" value="Genomic_DNA"/>
</dbReference>
<name>A0A183DB26_9BILA</name>
<evidence type="ECO:0000313" key="1">
    <source>
        <dbReference type="EMBL" id="VDK52702.1"/>
    </source>
</evidence>
<dbReference type="Proteomes" id="UP000271098">
    <property type="component" value="Unassembled WGS sequence"/>
</dbReference>
<evidence type="ECO:0000313" key="3">
    <source>
        <dbReference type="WBParaSite" id="GPUH_0000592501-mRNA-1"/>
    </source>
</evidence>
<reference evidence="3" key="1">
    <citation type="submission" date="2016-06" db="UniProtKB">
        <authorList>
            <consortium name="WormBaseParasite"/>
        </authorList>
    </citation>
    <scope>IDENTIFICATION</scope>
</reference>
<dbReference type="OrthoDB" id="4096362at2759"/>
<gene>
    <name evidence="1" type="ORF">GPUH_LOCUS5918</name>
</gene>
<proteinExistence type="predicted"/>
<evidence type="ECO:0000313" key="2">
    <source>
        <dbReference type="Proteomes" id="UP000271098"/>
    </source>
</evidence>
<keyword evidence="2" id="KW-1185">Reference proteome</keyword>
<reference evidence="1 2" key="2">
    <citation type="submission" date="2018-11" db="EMBL/GenBank/DDBJ databases">
        <authorList>
            <consortium name="Pathogen Informatics"/>
        </authorList>
    </citation>
    <scope>NUCLEOTIDE SEQUENCE [LARGE SCALE GENOMIC DNA]</scope>
</reference>
<protein>
    <submittedName>
        <fullName evidence="3">Pecanex-like protein</fullName>
    </submittedName>
</protein>